<name>A0A8D8ETD7_CULPI</name>
<dbReference type="EMBL" id="HBUE01004147">
    <property type="protein sequence ID" value="CAG6445047.1"/>
    <property type="molecule type" value="Transcribed_RNA"/>
</dbReference>
<evidence type="ECO:0000313" key="1">
    <source>
        <dbReference type="EMBL" id="CAG6445049.1"/>
    </source>
</evidence>
<dbReference type="EMBL" id="HBUE01004162">
    <property type="protein sequence ID" value="CAG6445053.1"/>
    <property type="molecule type" value="Transcribed_RNA"/>
</dbReference>
<sequence length="122" mass="14233">MKATNRCVCSLKIKQLVNKAKLGENETAGTDGVFHHSTVFPPVLFCVWIVEKDSETQKQIRKKTINVCNNVCCNSPVECCWFANIPFAEKKRIKLWAWYFCEQKKKNKIKIRYLIEPVQHTK</sequence>
<reference evidence="1" key="1">
    <citation type="submission" date="2021-05" db="EMBL/GenBank/DDBJ databases">
        <authorList>
            <person name="Alioto T."/>
            <person name="Alioto T."/>
            <person name="Gomez Garrido J."/>
        </authorList>
    </citation>
    <scope>NUCLEOTIDE SEQUENCE</scope>
</reference>
<dbReference type="AlphaFoldDB" id="A0A8D8ETD7"/>
<organism evidence="1">
    <name type="scientific">Culex pipiens</name>
    <name type="common">House mosquito</name>
    <dbReference type="NCBI Taxonomy" id="7175"/>
    <lineage>
        <taxon>Eukaryota</taxon>
        <taxon>Metazoa</taxon>
        <taxon>Ecdysozoa</taxon>
        <taxon>Arthropoda</taxon>
        <taxon>Hexapoda</taxon>
        <taxon>Insecta</taxon>
        <taxon>Pterygota</taxon>
        <taxon>Neoptera</taxon>
        <taxon>Endopterygota</taxon>
        <taxon>Diptera</taxon>
        <taxon>Nematocera</taxon>
        <taxon>Culicoidea</taxon>
        <taxon>Culicidae</taxon>
        <taxon>Culicinae</taxon>
        <taxon>Culicini</taxon>
        <taxon>Culex</taxon>
        <taxon>Culex</taxon>
    </lineage>
</organism>
<protein>
    <submittedName>
        <fullName evidence="1">(northern house mosquito) hypothetical protein</fullName>
    </submittedName>
</protein>
<proteinExistence type="predicted"/>
<accession>A0A8D8ETD7</accession>
<dbReference type="EMBL" id="HBUE01004156">
    <property type="protein sequence ID" value="CAG6445049.1"/>
    <property type="molecule type" value="Transcribed_RNA"/>
</dbReference>
<dbReference type="EMBL" id="HBUE01004149">
    <property type="protein sequence ID" value="CAG6445048.1"/>
    <property type="molecule type" value="Transcribed_RNA"/>
</dbReference>